<dbReference type="Proteomes" id="UP001165492">
    <property type="component" value="Unassembled WGS sequence"/>
</dbReference>
<protein>
    <submittedName>
        <fullName evidence="2">Uncharacterized protein</fullName>
    </submittedName>
</protein>
<sequence length="196" mass="22318">MSHSVTIYIANSASPTNNEDGTRGHSITGHMWFSLNDDSTGAKYCYGFHPAEDGDMRSPIGRVKTNDNATYPSPWFKTTFQISDDEYENLMQYCESTRINHTFGPYWGIGNSCINYTMNVMSSIRYGDFCDYPSPIPIANTTMLSIATSNYNSMLEREAREAERKAREVERKEAERQTFPTQQQYSTQPNPFGFIS</sequence>
<feature type="compositionally biased region" description="Polar residues" evidence="1">
    <location>
        <begin position="178"/>
        <end position="190"/>
    </location>
</feature>
<reference evidence="2" key="1">
    <citation type="submission" date="2021-11" db="EMBL/GenBank/DDBJ databases">
        <title>Description of a new species Pelosinus isolated from the bottom sediments of Lake Baikal.</title>
        <authorList>
            <person name="Zakharyuk A."/>
        </authorList>
    </citation>
    <scope>NUCLEOTIDE SEQUENCE</scope>
    <source>
        <strain evidence="2">Bkl1</strain>
    </source>
</reference>
<evidence type="ECO:0000313" key="3">
    <source>
        <dbReference type="Proteomes" id="UP001165492"/>
    </source>
</evidence>
<feature type="compositionally biased region" description="Basic and acidic residues" evidence="1">
    <location>
        <begin position="157"/>
        <end position="176"/>
    </location>
</feature>
<proteinExistence type="predicted"/>
<dbReference type="RefSeq" id="WP_229537087.1">
    <property type="nucleotide sequence ID" value="NZ_JAJHJB010000053.1"/>
</dbReference>
<comment type="caution">
    <text evidence="2">The sequence shown here is derived from an EMBL/GenBank/DDBJ whole genome shotgun (WGS) entry which is preliminary data.</text>
</comment>
<feature type="region of interest" description="Disordered" evidence="1">
    <location>
        <begin position="157"/>
        <end position="196"/>
    </location>
</feature>
<gene>
    <name evidence="2" type="ORF">LMF89_23025</name>
</gene>
<dbReference type="EMBL" id="JAJHJB010000053">
    <property type="protein sequence ID" value="MCC5468215.1"/>
    <property type="molecule type" value="Genomic_DNA"/>
</dbReference>
<organism evidence="2 3">
    <name type="scientific">Pelosinus baikalensis</name>
    <dbReference type="NCBI Taxonomy" id="2892015"/>
    <lineage>
        <taxon>Bacteria</taxon>
        <taxon>Bacillati</taxon>
        <taxon>Bacillota</taxon>
        <taxon>Negativicutes</taxon>
        <taxon>Selenomonadales</taxon>
        <taxon>Sporomusaceae</taxon>
        <taxon>Pelosinus</taxon>
    </lineage>
</organism>
<accession>A0ABS8HYH9</accession>
<name>A0ABS8HYH9_9FIRM</name>
<evidence type="ECO:0000256" key="1">
    <source>
        <dbReference type="SAM" id="MobiDB-lite"/>
    </source>
</evidence>
<keyword evidence="3" id="KW-1185">Reference proteome</keyword>
<evidence type="ECO:0000313" key="2">
    <source>
        <dbReference type="EMBL" id="MCC5468215.1"/>
    </source>
</evidence>